<feature type="compositionally biased region" description="Polar residues" evidence="2">
    <location>
        <begin position="630"/>
        <end position="639"/>
    </location>
</feature>
<keyword evidence="1" id="KW-0175">Coiled coil</keyword>
<dbReference type="OrthoDB" id="1932706at2759"/>
<dbReference type="Pfam" id="PF12090">
    <property type="entry name" value="Spt20_SEP"/>
    <property type="match status" value="1"/>
</dbReference>
<evidence type="ECO:0000259" key="3">
    <source>
        <dbReference type="Pfam" id="PF12090"/>
    </source>
</evidence>
<feature type="compositionally biased region" description="Low complexity" evidence="2">
    <location>
        <begin position="323"/>
        <end position="341"/>
    </location>
</feature>
<dbReference type="STRING" id="28573.A0A0U1M0S6"/>
<protein>
    <recommendedName>
        <fullName evidence="3">Spt20-like SEP domain-containing protein</fullName>
    </recommendedName>
</protein>
<feature type="compositionally biased region" description="Basic and acidic residues" evidence="2">
    <location>
        <begin position="237"/>
        <end position="250"/>
    </location>
</feature>
<dbReference type="GO" id="GO:0003712">
    <property type="term" value="F:transcription coregulator activity"/>
    <property type="evidence" value="ECO:0007669"/>
    <property type="project" value="InterPro"/>
</dbReference>
<feature type="region of interest" description="Disordered" evidence="2">
    <location>
        <begin position="194"/>
        <end position="289"/>
    </location>
</feature>
<dbReference type="Proteomes" id="UP000054383">
    <property type="component" value="Unassembled WGS sequence"/>
</dbReference>
<evidence type="ECO:0000256" key="1">
    <source>
        <dbReference type="SAM" id="Coils"/>
    </source>
</evidence>
<dbReference type="PANTHER" id="PTHR13526">
    <property type="entry name" value="TRANSCRIPTION FACTOR SPT20 HOMOLOG"/>
    <property type="match status" value="1"/>
</dbReference>
<feature type="region of interest" description="Disordered" evidence="2">
    <location>
        <begin position="311"/>
        <end position="353"/>
    </location>
</feature>
<evidence type="ECO:0000313" key="5">
    <source>
        <dbReference type="Proteomes" id="UP000054383"/>
    </source>
</evidence>
<dbReference type="EMBL" id="CVMT01000006">
    <property type="protein sequence ID" value="CRG89185.1"/>
    <property type="molecule type" value="Genomic_DNA"/>
</dbReference>
<gene>
    <name evidence="4" type="ORF">PISL3812_06221</name>
</gene>
<evidence type="ECO:0000313" key="4">
    <source>
        <dbReference type="EMBL" id="CRG89185.1"/>
    </source>
</evidence>
<feature type="compositionally biased region" description="Polar residues" evidence="2">
    <location>
        <begin position="24"/>
        <end position="33"/>
    </location>
</feature>
<dbReference type="InterPro" id="IPR021950">
    <property type="entry name" value="Spt20"/>
</dbReference>
<reference evidence="4 5" key="1">
    <citation type="submission" date="2015-04" db="EMBL/GenBank/DDBJ databases">
        <authorList>
            <person name="Syromyatnikov M.Y."/>
            <person name="Popov V.N."/>
        </authorList>
    </citation>
    <scope>NUCLEOTIDE SEQUENCE [LARGE SCALE GENOMIC DNA]</scope>
    <source>
        <strain evidence="4">WF-38-12</strain>
    </source>
</reference>
<feature type="compositionally biased region" description="Polar residues" evidence="2">
    <location>
        <begin position="809"/>
        <end position="821"/>
    </location>
</feature>
<feature type="compositionally biased region" description="Polar residues" evidence="2">
    <location>
        <begin position="552"/>
        <end position="572"/>
    </location>
</feature>
<dbReference type="GO" id="GO:0000124">
    <property type="term" value="C:SAGA complex"/>
    <property type="evidence" value="ECO:0007669"/>
    <property type="project" value="InterPro"/>
</dbReference>
<sequence>MMATAVSKPASQPPKVKRPPPSFTQPAVNGIKQSPSASSSPSVTSKRLPGANQPSSTNSVAGPVANGVNNRPINKMRKEIQKPGDPPIRQQRPSTRNSVVETDRRSNKIPPEPFVKTTSYILKRYAKAQPSLIIHLHPTHFRFEQQDGSFPYNSEMKVIIEHIRSQTVPHDMLEELLRAGVKFYEVKVVDHKSVSAQTSKSTIQSSDEKNTPFSIHNYNQHVTPSPYIPYPKQNQVRPEKLESPKPESSAKETGANAAEASSTGQDGTANGISADESSAKQPSPKPKVFTTVLHPTSLSIQAELTYLSTTPHPLANASSNANKKQPTTSQGSSKSSTTTSPVAPPPPKRQKMLVDPEDLPEFEAKLIRAVAPPLYLDPVDSFESAQQLLHLMESPLHRDKPPSSKTRKRTVAELAADEALAAEEERFMLIMDERLEPATSSASGGAKSAVDDTAGAVPFEPRFSRFKTIENIRIQHEEKAKREHEKQVQQEHLKRQQQQEQERERRRNMEQRQAEELAKEERRQQLAAQQQAHAQLAAQQQQRLANGLAQASQGQMSSPIVRNQTPHNTSSPVVGNNVGVATGGLPMNVTASTQGAGSPPRPPSTMQHAHPGVMSHPMAASRSQQSQSRNGTPQMTQGTPAMGHATPIMRNVTPTQRMGHSSPPNSSMAQTPVMNQALMGTPQMGGTGMGLTPQQQQQILLQQRQQQLLSQGLNPQHIAQMQAQQTIQNHHQQQQQLLHQQQQLQQQNQQQLQQSVHPQHSYQAQLLRTQMAQMQMAQQKQGGQQPGGMQMTPQQQHQQQMLLAASQQNGGQVTQGPVQWSPRHQQMYQQRVISLRQDIVRRYGQQYGAPQNFPAPLAQQYGSGVEKSARAYVMEMMRKEQAAIRHAAVMQHQQQQQQMMANGMGK</sequence>
<feature type="coiled-coil region" evidence="1">
    <location>
        <begin position="727"/>
        <end position="754"/>
    </location>
</feature>
<feature type="compositionally biased region" description="Basic and acidic residues" evidence="2">
    <location>
        <begin position="500"/>
        <end position="524"/>
    </location>
</feature>
<accession>A0A0U1M0S6</accession>
<feature type="region of interest" description="Disordered" evidence="2">
    <location>
        <begin position="477"/>
        <end position="573"/>
    </location>
</feature>
<feature type="compositionally biased region" description="Polar residues" evidence="2">
    <location>
        <begin position="311"/>
        <end position="322"/>
    </location>
</feature>
<feature type="region of interest" description="Disordered" evidence="2">
    <location>
        <begin position="773"/>
        <end position="821"/>
    </location>
</feature>
<dbReference type="InterPro" id="IPR046468">
    <property type="entry name" value="Spt20-like_SEP"/>
</dbReference>
<feature type="compositionally biased region" description="Low complexity" evidence="2">
    <location>
        <begin position="773"/>
        <end position="808"/>
    </location>
</feature>
<feature type="compositionally biased region" description="Polar residues" evidence="2">
    <location>
        <begin position="91"/>
        <end position="100"/>
    </location>
</feature>
<proteinExistence type="predicted"/>
<dbReference type="OMA" id="HNYNEHI"/>
<dbReference type="GO" id="GO:0006357">
    <property type="term" value="P:regulation of transcription by RNA polymerase II"/>
    <property type="evidence" value="ECO:0007669"/>
    <property type="project" value="TreeGrafter"/>
</dbReference>
<feature type="compositionally biased region" description="Basic and acidic residues" evidence="2">
    <location>
        <begin position="477"/>
        <end position="494"/>
    </location>
</feature>
<feature type="region of interest" description="Disordered" evidence="2">
    <location>
        <begin position="1"/>
        <end position="112"/>
    </location>
</feature>
<name>A0A0U1M0S6_TALIS</name>
<feature type="compositionally biased region" description="Polar residues" evidence="2">
    <location>
        <begin position="194"/>
        <end position="223"/>
    </location>
</feature>
<keyword evidence="5" id="KW-1185">Reference proteome</keyword>
<dbReference type="PANTHER" id="PTHR13526:SF8">
    <property type="entry name" value="TRANSCRIPTION FACTOR SPT20 HOMOLOG"/>
    <property type="match status" value="1"/>
</dbReference>
<feature type="domain" description="Spt20-like SEP" evidence="3">
    <location>
        <begin position="127"/>
        <end position="389"/>
    </location>
</feature>
<organism evidence="4 5">
    <name type="scientific">Talaromyces islandicus</name>
    <name type="common">Penicillium islandicum</name>
    <dbReference type="NCBI Taxonomy" id="28573"/>
    <lineage>
        <taxon>Eukaryota</taxon>
        <taxon>Fungi</taxon>
        <taxon>Dikarya</taxon>
        <taxon>Ascomycota</taxon>
        <taxon>Pezizomycotina</taxon>
        <taxon>Eurotiomycetes</taxon>
        <taxon>Eurotiomycetidae</taxon>
        <taxon>Eurotiales</taxon>
        <taxon>Trichocomaceae</taxon>
        <taxon>Talaromyces</taxon>
        <taxon>Talaromyces sect. Islandici</taxon>
    </lineage>
</organism>
<dbReference type="AlphaFoldDB" id="A0A0U1M0S6"/>
<feature type="compositionally biased region" description="Low complexity" evidence="2">
    <location>
        <begin position="525"/>
        <end position="551"/>
    </location>
</feature>
<evidence type="ECO:0000256" key="2">
    <source>
        <dbReference type="SAM" id="MobiDB-lite"/>
    </source>
</evidence>
<feature type="region of interest" description="Disordered" evidence="2">
    <location>
        <begin position="590"/>
        <end position="645"/>
    </location>
</feature>
<feature type="compositionally biased region" description="Polar residues" evidence="2">
    <location>
        <begin position="259"/>
        <end position="281"/>
    </location>
</feature>